<dbReference type="OrthoDB" id="659948at2"/>
<proteinExistence type="inferred from homology"/>
<evidence type="ECO:0000256" key="1">
    <source>
        <dbReference type="ARBA" id="ARBA00010641"/>
    </source>
</evidence>
<feature type="domain" description="RNA polymerase sigma-70 region 2" evidence="6">
    <location>
        <begin position="26"/>
        <end position="92"/>
    </location>
</feature>
<keyword evidence="2" id="KW-0805">Transcription regulation</keyword>
<organism evidence="8 9">
    <name type="scientific">Pseudobacter ginsenosidimutans</name>
    <dbReference type="NCBI Taxonomy" id="661488"/>
    <lineage>
        <taxon>Bacteria</taxon>
        <taxon>Pseudomonadati</taxon>
        <taxon>Bacteroidota</taxon>
        <taxon>Chitinophagia</taxon>
        <taxon>Chitinophagales</taxon>
        <taxon>Chitinophagaceae</taxon>
        <taxon>Pseudobacter</taxon>
    </lineage>
</organism>
<dbReference type="InterPro" id="IPR013249">
    <property type="entry name" value="RNA_pol_sigma70_r4_t2"/>
</dbReference>
<evidence type="ECO:0000256" key="3">
    <source>
        <dbReference type="ARBA" id="ARBA00023082"/>
    </source>
</evidence>
<keyword evidence="5" id="KW-0812">Transmembrane</keyword>
<dbReference type="NCBIfam" id="TIGR02937">
    <property type="entry name" value="sigma70-ECF"/>
    <property type="match status" value="1"/>
</dbReference>
<evidence type="ECO:0000259" key="7">
    <source>
        <dbReference type="Pfam" id="PF08281"/>
    </source>
</evidence>
<dbReference type="GO" id="GO:0016987">
    <property type="term" value="F:sigma factor activity"/>
    <property type="evidence" value="ECO:0007669"/>
    <property type="project" value="UniProtKB-KW"/>
</dbReference>
<dbReference type="PANTHER" id="PTHR43133:SF46">
    <property type="entry name" value="RNA POLYMERASE SIGMA-70 FACTOR ECF SUBFAMILY"/>
    <property type="match status" value="1"/>
</dbReference>
<gene>
    <name evidence="8" type="ORF">EV199_2967</name>
</gene>
<dbReference type="GO" id="GO:0006352">
    <property type="term" value="P:DNA-templated transcription initiation"/>
    <property type="evidence" value="ECO:0007669"/>
    <property type="project" value="InterPro"/>
</dbReference>
<dbReference type="Pfam" id="PF08281">
    <property type="entry name" value="Sigma70_r4_2"/>
    <property type="match status" value="1"/>
</dbReference>
<dbReference type="PANTHER" id="PTHR43133">
    <property type="entry name" value="RNA POLYMERASE ECF-TYPE SIGMA FACTO"/>
    <property type="match status" value="1"/>
</dbReference>
<dbReference type="GO" id="GO:0003677">
    <property type="term" value="F:DNA binding"/>
    <property type="evidence" value="ECO:0007669"/>
    <property type="project" value="InterPro"/>
</dbReference>
<comment type="caution">
    <text evidence="8">The sequence shown here is derived from an EMBL/GenBank/DDBJ whole genome shotgun (WGS) entry which is preliminary data.</text>
</comment>
<name>A0A4Q7MQQ4_9BACT</name>
<dbReference type="Proteomes" id="UP000293874">
    <property type="component" value="Unassembled WGS sequence"/>
</dbReference>
<dbReference type="SUPFAM" id="SSF88659">
    <property type="entry name" value="Sigma3 and sigma4 domains of RNA polymerase sigma factors"/>
    <property type="match status" value="1"/>
</dbReference>
<evidence type="ECO:0000313" key="8">
    <source>
        <dbReference type="EMBL" id="RZS71066.1"/>
    </source>
</evidence>
<dbReference type="Gene3D" id="1.10.1740.10">
    <property type="match status" value="1"/>
</dbReference>
<reference evidence="8 9" key="1">
    <citation type="submission" date="2019-02" db="EMBL/GenBank/DDBJ databases">
        <title>Genomic Encyclopedia of Type Strains, Phase IV (KMG-IV): sequencing the most valuable type-strain genomes for metagenomic binning, comparative biology and taxonomic classification.</title>
        <authorList>
            <person name="Goeker M."/>
        </authorList>
    </citation>
    <scope>NUCLEOTIDE SEQUENCE [LARGE SCALE GENOMIC DNA]</scope>
    <source>
        <strain evidence="8 9">DSM 18116</strain>
    </source>
</reference>
<dbReference type="InterPro" id="IPR007627">
    <property type="entry name" value="RNA_pol_sigma70_r2"/>
</dbReference>
<keyword evidence="5" id="KW-1133">Transmembrane helix</keyword>
<dbReference type="Pfam" id="PF04542">
    <property type="entry name" value="Sigma70_r2"/>
    <property type="match status" value="1"/>
</dbReference>
<keyword evidence="9" id="KW-1185">Reference proteome</keyword>
<evidence type="ECO:0000256" key="4">
    <source>
        <dbReference type="ARBA" id="ARBA00023163"/>
    </source>
</evidence>
<dbReference type="AlphaFoldDB" id="A0A4Q7MQQ4"/>
<dbReference type="InterPro" id="IPR013325">
    <property type="entry name" value="RNA_pol_sigma_r2"/>
</dbReference>
<comment type="similarity">
    <text evidence="1">Belongs to the sigma-70 factor family. ECF subfamily.</text>
</comment>
<dbReference type="Gene3D" id="1.10.10.10">
    <property type="entry name" value="Winged helix-like DNA-binding domain superfamily/Winged helix DNA-binding domain"/>
    <property type="match status" value="1"/>
</dbReference>
<evidence type="ECO:0000256" key="2">
    <source>
        <dbReference type="ARBA" id="ARBA00023015"/>
    </source>
</evidence>
<protein>
    <submittedName>
        <fullName evidence="8">RNA polymerase sigma-70 factor (ECF subfamily)</fullName>
    </submittedName>
</protein>
<dbReference type="EMBL" id="SGXA01000002">
    <property type="protein sequence ID" value="RZS71066.1"/>
    <property type="molecule type" value="Genomic_DNA"/>
</dbReference>
<keyword evidence="4" id="KW-0804">Transcription</keyword>
<evidence type="ECO:0000259" key="6">
    <source>
        <dbReference type="Pfam" id="PF04542"/>
    </source>
</evidence>
<evidence type="ECO:0000313" key="9">
    <source>
        <dbReference type="Proteomes" id="UP000293874"/>
    </source>
</evidence>
<dbReference type="InterPro" id="IPR013324">
    <property type="entry name" value="RNA_pol_sigma_r3/r4-like"/>
</dbReference>
<feature type="transmembrane region" description="Helical" evidence="5">
    <location>
        <begin position="179"/>
        <end position="201"/>
    </location>
</feature>
<feature type="domain" description="RNA polymerase sigma factor 70 region 4 type 2" evidence="7">
    <location>
        <begin position="128"/>
        <end position="176"/>
    </location>
</feature>
<evidence type="ECO:0000256" key="5">
    <source>
        <dbReference type="SAM" id="Phobius"/>
    </source>
</evidence>
<keyword evidence="5" id="KW-0472">Membrane</keyword>
<dbReference type="InterPro" id="IPR039425">
    <property type="entry name" value="RNA_pol_sigma-70-like"/>
</dbReference>
<sequence>MTKSIQSGITLWELIRQGDRNAFDSIYHQYVSQLFALAYKHIPNRTDAEDIVQEVFIDIWEKRNEIIIHSSLFNYLYSSTRYKVLRFIKANNTRPESLCLFQELLQQYSIPEEHSDAKLRSIDSFVSSAITGLPEQMKKVYLLNTEEGMSVTAIADHLQIAPQTVRNHLSKVRKRLYDVVSRLASLLFSLCIISLFLFAVLPNH</sequence>
<keyword evidence="3" id="KW-0731">Sigma factor</keyword>
<dbReference type="SUPFAM" id="SSF88946">
    <property type="entry name" value="Sigma2 domain of RNA polymerase sigma factors"/>
    <property type="match status" value="1"/>
</dbReference>
<dbReference type="InterPro" id="IPR036388">
    <property type="entry name" value="WH-like_DNA-bd_sf"/>
</dbReference>
<accession>A0A4Q7MQQ4</accession>
<dbReference type="RefSeq" id="WP_130541603.1">
    <property type="nucleotide sequence ID" value="NZ_CP042431.1"/>
</dbReference>
<dbReference type="InterPro" id="IPR014284">
    <property type="entry name" value="RNA_pol_sigma-70_dom"/>
</dbReference>